<evidence type="ECO:0000256" key="5">
    <source>
        <dbReference type="ARBA" id="ARBA00022917"/>
    </source>
</evidence>
<dbReference type="GO" id="GO:0006412">
    <property type="term" value="P:translation"/>
    <property type="evidence" value="ECO:0007669"/>
    <property type="project" value="UniProtKB-KW"/>
</dbReference>
<dbReference type="Proteomes" id="UP001174909">
    <property type="component" value="Unassembled WGS sequence"/>
</dbReference>
<evidence type="ECO:0000256" key="3">
    <source>
        <dbReference type="ARBA" id="ARBA00022555"/>
    </source>
</evidence>
<feature type="compositionally biased region" description="Basic and acidic residues" evidence="7">
    <location>
        <begin position="175"/>
        <end position="197"/>
    </location>
</feature>
<proteinExistence type="predicted"/>
<dbReference type="EMBL" id="CASHTH010003024">
    <property type="protein sequence ID" value="CAI8039133.1"/>
    <property type="molecule type" value="Genomic_DNA"/>
</dbReference>
<dbReference type="SUPFAM" id="SSF50249">
    <property type="entry name" value="Nucleic acid-binding proteins"/>
    <property type="match status" value="1"/>
</dbReference>
<dbReference type="Pfam" id="PF01588">
    <property type="entry name" value="tRNA_bind"/>
    <property type="match status" value="1"/>
</dbReference>
<evidence type="ECO:0000256" key="1">
    <source>
        <dbReference type="ARBA" id="ARBA00004496"/>
    </source>
</evidence>
<dbReference type="GO" id="GO:0000049">
    <property type="term" value="F:tRNA binding"/>
    <property type="evidence" value="ECO:0007669"/>
    <property type="project" value="UniProtKB-UniRule"/>
</dbReference>
<evidence type="ECO:0000256" key="4">
    <source>
        <dbReference type="ARBA" id="ARBA00022884"/>
    </source>
</evidence>
<evidence type="ECO:0000256" key="7">
    <source>
        <dbReference type="SAM" id="MobiDB-lite"/>
    </source>
</evidence>
<gene>
    <name evidence="9" type="ORF">GBAR_LOCUS21755</name>
</gene>
<name>A0AA35T0A5_GEOBA</name>
<keyword evidence="4 6" id="KW-0694">RNA-binding</keyword>
<protein>
    <submittedName>
        <fullName evidence="9">Aminoacyl tRNA synthase complex-interacting multifunctional protein 1</fullName>
    </submittedName>
</protein>
<evidence type="ECO:0000256" key="2">
    <source>
        <dbReference type="ARBA" id="ARBA00022490"/>
    </source>
</evidence>
<keyword evidence="2" id="KW-0963">Cytoplasm</keyword>
<dbReference type="AlphaFoldDB" id="A0AA35T0A5"/>
<keyword evidence="10" id="KW-1185">Reference proteome</keyword>
<comment type="subcellular location">
    <subcellularLocation>
        <location evidence="1">Cytoplasm</location>
    </subcellularLocation>
</comment>
<evidence type="ECO:0000259" key="8">
    <source>
        <dbReference type="PROSITE" id="PS50886"/>
    </source>
</evidence>
<dbReference type="InterPro" id="IPR012340">
    <property type="entry name" value="NA-bd_OB-fold"/>
</dbReference>
<dbReference type="InterPro" id="IPR051270">
    <property type="entry name" value="Tyrosine-tRNA_ligase_regulator"/>
</dbReference>
<dbReference type="CDD" id="cd02799">
    <property type="entry name" value="tRNA_bind_EMAP-II_like"/>
    <property type="match status" value="1"/>
</dbReference>
<evidence type="ECO:0000313" key="10">
    <source>
        <dbReference type="Proteomes" id="UP001174909"/>
    </source>
</evidence>
<dbReference type="PANTHER" id="PTHR11586:SF33">
    <property type="entry name" value="AMINOACYL TRNA SYNTHASE COMPLEX-INTERACTING MULTIFUNCTIONAL PROTEIN 1"/>
    <property type="match status" value="1"/>
</dbReference>
<organism evidence="9 10">
    <name type="scientific">Geodia barretti</name>
    <name type="common">Barrett's horny sponge</name>
    <dbReference type="NCBI Taxonomy" id="519541"/>
    <lineage>
        <taxon>Eukaryota</taxon>
        <taxon>Metazoa</taxon>
        <taxon>Porifera</taxon>
        <taxon>Demospongiae</taxon>
        <taxon>Heteroscleromorpha</taxon>
        <taxon>Tetractinellida</taxon>
        <taxon>Astrophorina</taxon>
        <taxon>Geodiidae</taxon>
        <taxon>Geodia</taxon>
    </lineage>
</organism>
<feature type="domain" description="TRNA-binding" evidence="8">
    <location>
        <begin position="214"/>
        <end position="315"/>
    </location>
</feature>
<dbReference type="PROSITE" id="PS50886">
    <property type="entry name" value="TRBD"/>
    <property type="match status" value="1"/>
</dbReference>
<sequence>MSFCPAALFLNNSAHKNTAEDSPYTTTCGRGGKMSVPSDRERMLRLETRAKEADVTLRQLKSYVQLLKQKAGSLTTSSLHDSWLFCYNAGSPQAAAQEAECKKVEADNGRLCHQVTQLKQRLVELEVRNGIEQVPSPKRVPLLSKAQPASPPAANGVSPPPPVTTKSPEAPVKGPAKEKKGGEGEGKKKGGEGEARGKKEKKTGEGGGASAAVDVSRLDMRIGRIVSVERHPDADTLYVEQIDVGEEKPRTVCSGLVAHVAMDSMNSRLVVVLCNLKPVKMRGVVSEAMVMCASSPENVEILDPPEDCVPGDRVTFQGYTGPPDAQLNPKKKVFEQVQPNFLVNEEGVATYRGIPFAVDGKGVCRAATMRGTGIK</sequence>
<reference evidence="9" key="1">
    <citation type="submission" date="2023-03" db="EMBL/GenBank/DDBJ databases">
        <authorList>
            <person name="Steffen K."/>
            <person name="Cardenas P."/>
        </authorList>
    </citation>
    <scope>NUCLEOTIDE SEQUENCE</scope>
</reference>
<accession>A0AA35T0A5</accession>
<dbReference type="PANTHER" id="PTHR11586">
    <property type="entry name" value="TRNA-AMINOACYLATION COFACTOR ARC1 FAMILY MEMBER"/>
    <property type="match status" value="1"/>
</dbReference>
<evidence type="ECO:0000256" key="6">
    <source>
        <dbReference type="PROSITE-ProRule" id="PRU00209"/>
    </source>
</evidence>
<keyword evidence="3 6" id="KW-0820">tRNA-binding</keyword>
<dbReference type="Gene3D" id="2.40.50.140">
    <property type="entry name" value="Nucleic acid-binding proteins"/>
    <property type="match status" value="1"/>
</dbReference>
<evidence type="ECO:0000313" key="9">
    <source>
        <dbReference type="EMBL" id="CAI8039133.1"/>
    </source>
</evidence>
<comment type="caution">
    <text evidence="9">The sequence shown here is derived from an EMBL/GenBank/DDBJ whole genome shotgun (WGS) entry which is preliminary data.</text>
</comment>
<feature type="region of interest" description="Disordered" evidence="7">
    <location>
        <begin position="138"/>
        <end position="212"/>
    </location>
</feature>
<dbReference type="FunFam" id="2.40.50.140:FF:000047">
    <property type="entry name" value="tyrosine--tRNA ligase, cytoplasmic isoform X2"/>
    <property type="match status" value="1"/>
</dbReference>
<dbReference type="InterPro" id="IPR002547">
    <property type="entry name" value="tRNA-bd_dom"/>
</dbReference>
<dbReference type="GO" id="GO:0005737">
    <property type="term" value="C:cytoplasm"/>
    <property type="evidence" value="ECO:0007669"/>
    <property type="project" value="UniProtKB-SubCell"/>
</dbReference>
<keyword evidence="5" id="KW-0648">Protein biosynthesis</keyword>